<sequence length="204" mass="23101">MSADRHKPLRTPPQTWSSSNHYHPIRKRTDIMMTYVLMSALTLVLSLDSASFALPGQRGAPGRLKRRSEGFLCWKENTACGKGRPRYWSNRASVHHLSRAYGLALHTQWVVAPDNAEDTRGSVKAIRRWCFLRFNGTRSPSRAPPHGGPGHRRSTHAASTKLQYLPPFSIMIKPADECSPSCFVLILSRLHEQILPLDWKEYTA</sequence>
<dbReference type="HOGENOM" id="CLU_1344114_0_0_1"/>
<evidence type="ECO:0000313" key="2">
    <source>
        <dbReference type="EMBL" id="KIO25388.1"/>
    </source>
</evidence>
<accession>A0A0C3KVD2</accession>
<evidence type="ECO:0000256" key="1">
    <source>
        <dbReference type="SAM" id="MobiDB-lite"/>
    </source>
</evidence>
<gene>
    <name evidence="2" type="ORF">M407DRAFT_25289</name>
</gene>
<organism evidence="2 3">
    <name type="scientific">Tulasnella calospora MUT 4182</name>
    <dbReference type="NCBI Taxonomy" id="1051891"/>
    <lineage>
        <taxon>Eukaryota</taxon>
        <taxon>Fungi</taxon>
        <taxon>Dikarya</taxon>
        <taxon>Basidiomycota</taxon>
        <taxon>Agaricomycotina</taxon>
        <taxon>Agaricomycetes</taxon>
        <taxon>Cantharellales</taxon>
        <taxon>Tulasnellaceae</taxon>
        <taxon>Tulasnella</taxon>
    </lineage>
</organism>
<feature type="compositionally biased region" description="Polar residues" evidence="1">
    <location>
        <begin position="12"/>
        <end position="21"/>
    </location>
</feature>
<feature type="region of interest" description="Disordered" evidence="1">
    <location>
        <begin position="1"/>
        <end position="21"/>
    </location>
</feature>
<evidence type="ECO:0000313" key="3">
    <source>
        <dbReference type="Proteomes" id="UP000054248"/>
    </source>
</evidence>
<dbReference type="Proteomes" id="UP000054248">
    <property type="component" value="Unassembled WGS sequence"/>
</dbReference>
<reference evidence="2 3" key="1">
    <citation type="submission" date="2014-04" db="EMBL/GenBank/DDBJ databases">
        <authorList>
            <consortium name="DOE Joint Genome Institute"/>
            <person name="Kuo A."/>
            <person name="Girlanda M."/>
            <person name="Perotto S."/>
            <person name="Kohler A."/>
            <person name="Nagy L.G."/>
            <person name="Floudas D."/>
            <person name="Copeland A."/>
            <person name="Barry K.W."/>
            <person name="Cichocki N."/>
            <person name="Veneault-Fourrey C."/>
            <person name="LaButti K."/>
            <person name="Lindquist E.A."/>
            <person name="Lipzen A."/>
            <person name="Lundell T."/>
            <person name="Morin E."/>
            <person name="Murat C."/>
            <person name="Sun H."/>
            <person name="Tunlid A."/>
            <person name="Henrissat B."/>
            <person name="Grigoriev I.V."/>
            <person name="Hibbett D.S."/>
            <person name="Martin F."/>
            <person name="Nordberg H.P."/>
            <person name="Cantor M.N."/>
            <person name="Hua S.X."/>
        </authorList>
    </citation>
    <scope>NUCLEOTIDE SEQUENCE [LARGE SCALE GENOMIC DNA]</scope>
    <source>
        <strain evidence="2 3">MUT 4182</strain>
    </source>
</reference>
<proteinExistence type="predicted"/>
<name>A0A0C3KVD2_9AGAM</name>
<reference evidence="3" key="2">
    <citation type="submission" date="2015-01" db="EMBL/GenBank/DDBJ databases">
        <title>Evolutionary Origins and Diversification of the Mycorrhizal Mutualists.</title>
        <authorList>
            <consortium name="DOE Joint Genome Institute"/>
            <consortium name="Mycorrhizal Genomics Consortium"/>
            <person name="Kohler A."/>
            <person name="Kuo A."/>
            <person name="Nagy L.G."/>
            <person name="Floudas D."/>
            <person name="Copeland A."/>
            <person name="Barry K.W."/>
            <person name="Cichocki N."/>
            <person name="Veneault-Fourrey C."/>
            <person name="LaButti K."/>
            <person name="Lindquist E.A."/>
            <person name="Lipzen A."/>
            <person name="Lundell T."/>
            <person name="Morin E."/>
            <person name="Murat C."/>
            <person name="Riley R."/>
            <person name="Ohm R."/>
            <person name="Sun H."/>
            <person name="Tunlid A."/>
            <person name="Henrissat B."/>
            <person name="Grigoriev I.V."/>
            <person name="Hibbett D.S."/>
            <person name="Martin F."/>
        </authorList>
    </citation>
    <scope>NUCLEOTIDE SEQUENCE [LARGE SCALE GENOMIC DNA]</scope>
    <source>
        <strain evidence="3">MUT 4182</strain>
    </source>
</reference>
<keyword evidence="3" id="KW-1185">Reference proteome</keyword>
<protein>
    <submittedName>
        <fullName evidence="2">Uncharacterized protein</fullName>
    </submittedName>
</protein>
<dbReference type="EMBL" id="KN823043">
    <property type="protein sequence ID" value="KIO25388.1"/>
    <property type="molecule type" value="Genomic_DNA"/>
</dbReference>
<dbReference type="AlphaFoldDB" id="A0A0C3KVD2"/>